<comment type="caution">
    <text evidence="2">The sequence shown here is derived from an EMBL/GenBank/DDBJ whole genome shotgun (WGS) entry which is preliminary data.</text>
</comment>
<evidence type="ECO:0000313" key="3">
    <source>
        <dbReference type="Proteomes" id="UP001211065"/>
    </source>
</evidence>
<evidence type="ECO:0000313" key="2">
    <source>
        <dbReference type="EMBL" id="KAJ3204171.1"/>
    </source>
</evidence>
<feature type="chain" id="PRO_5042178573" evidence="1">
    <location>
        <begin position="16"/>
        <end position="194"/>
    </location>
</feature>
<reference evidence="2" key="1">
    <citation type="submission" date="2020-05" db="EMBL/GenBank/DDBJ databases">
        <title>Phylogenomic resolution of chytrid fungi.</title>
        <authorList>
            <person name="Stajich J.E."/>
            <person name="Amses K."/>
            <person name="Simmons R."/>
            <person name="Seto K."/>
            <person name="Myers J."/>
            <person name="Bonds A."/>
            <person name="Quandt C.A."/>
            <person name="Barry K."/>
            <person name="Liu P."/>
            <person name="Grigoriev I."/>
            <person name="Longcore J.E."/>
            <person name="James T.Y."/>
        </authorList>
    </citation>
    <scope>NUCLEOTIDE SEQUENCE</scope>
    <source>
        <strain evidence="2">JEL0476</strain>
    </source>
</reference>
<sequence length="194" mass="19969">MRISIISFYILSVYTANVIPPIAYVGEKCGGSTFNPPVCSQNSECIYLLGNNVPGASGICVEIFHGVGESCGGGTRAAFQCEAGLTCSNTGVPGQTGTCEEANHPLIPPIAYVGEKCGGSTLNPPVCSQNSECVYLLGNKNIGASGICVEIFHSESEICGGGTRAAFKCKLGLTCDIPPTAPPGTTGICKPYHI</sequence>
<keyword evidence="1" id="KW-0732">Signal</keyword>
<dbReference type="EMBL" id="JADGJW010001331">
    <property type="protein sequence ID" value="KAJ3204171.1"/>
    <property type="molecule type" value="Genomic_DNA"/>
</dbReference>
<dbReference type="Proteomes" id="UP001211065">
    <property type="component" value="Unassembled WGS sequence"/>
</dbReference>
<accession>A0AAD5TUG0</accession>
<gene>
    <name evidence="2" type="ORF">HK099_001249</name>
</gene>
<name>A0AAD5TUG0_9FUNG</name>
<protein>
    <submittedName>
        <fullName evidence="2">Uncharacterized protein</fullName>
    </submittedName>
</protein>
<organism evidence="2 3">
    <name type="scientific">Clydaea vesicula</name>
    <dbReference type="NCBI Taxonomy" id="447962"/>
    <lineage>
        <taxon>Eukaryota</taxon>
        <taxon>Fungi</taxon>
        <taxon>Fungi incertae sedis</taxon>
        <taxon>Chytridiomycota</taxon>
        <taxon>Chytridiomycota incertae sedis</taxon>
        <taxon>Chytridiomycetes</taxon>
        <taxon>Lobulomycetales</taxon>
        <taxon>Lobulomycetaceae</taxon>
        <taxon>Clydaea</taxon>
    </lineage>
</organism>
<evidence type="ECO:0000256" key="1">
    <source>
        <dbReference type="SAM" id="SignalP"/>
    </source>
</evidence>
<keyword evidence="3" id="KW-1185">Reference proteome</keyword>
<feature type="signal peptide" evidence="1">
    <location>
        <begin position="1"/>
        <end position="15"/>
    </location>
</feature>
<proteinExistence type="predicted"/>
<dbReference type="AlphaFoldDB" id="A0AAD5TUG0"/>